<evidence type="ECO:0000256" key="1">
    <source>
        <dbReference type="SAM" id="Phobius"/>
    </source>
</evidence>
<protein>
    <submittedName>
        <fullName evidence="3">Fatty acid desaturase family protein</fullName>
    </submittedName>
</protein>
<accession>A0ABP3UT19</accession>
<evidence type="ECO:0000259" key="2">
    <source>
        <dbReference type="Pfam" id="PF00487"/>
    </source>
</evidence>
<proteinExistence type="predicted"/>
<keyword evidence="1" id="KW-0812">Transmembrane</keyword>
<dbReference type="RefSeq" id="WP_141283972.1">
    <property type="nucleotide sequence ID" value="NZ_BAAAEW010000001.1"/>
</dbReference>
<gene>
    <name evidence="3" type="ORF">GCM10009107_00380</name>
</gene>
<feature type="transmembrane region" description="Helical" evidence="1">
    <location>
        <begin position="179"/>
        <end position="200"/>
    </location>
</feature>
<dbReference type="Proteomes" id="UP001500279">
    <property type="component" value="Unassembled WGS sequence"/>
</dbReference>
<dbReference type="InterPro" id="IPR005804">
    <property type="entry name" value="FA_desaturase_dom"/>
</dbReference>
<keyword evidence="4" id="KW-1185">Reference proteome</keyword>
<reference evidence="4" key="1">
    <citation type="journal article" date="2019" name="Int. J. Syst. Evol. Microbiol.">
        <title>The Global Catalogue of Microorganisms (GCM) 10K type strain sequencing project: providing services to taxonomists for standard genome sequencing and annotation.</title>
        <authorList>
            <consortium name="The Broad Institute Genomics Platform"/>
            <consortium name="The Broad Institute Genome Sequencing Center for Infectious Disease"/>
            <person name="Wu L."/>
            <person name="Ma J."/>
        </authorList>
    </citation>
    <scope>NUCLEOTIDE SEQUENCE [LARGE SCALE GENOMIC DNA]</scope>
    <source>
        <strain evidence="4">JCM 15503</strain>
    </source>
</reference>
<dbReference type="Pfam" id="PF00487">
    <property type="entry name" value="FA_desaturase"/>
    <property type="match status" value="1"/>
</dbReference>
<evidence type="ECO:0000313" key="3">
    <source>
        <dbReference type="EMBL" id="GAA0739555.1"/>
    </source>
</evidence>
<keyword evidence="1" id="KW-1133">Transmembrane helix</keyword>
<sequence length="313" mass="34827">MATRSEVLSDIALLRQSLRRAGSPHLPLLKLEGWRPIMDILVDVAAICAALAVALHEPWTSSLALLVLGNRQRALGNILHDAAHRNLMRDQVLNDLVTWALIAPLLFVSLPRYRDLHFRHHLDLGAKGADPDLIPIPPMKARSWVSAVAVNALSVRAVLGSAFGHLLDKGVPRRERLYVLAWWALLVAALIAVTGAGAVLRMLALWLAARCTVFHLITIVREMCDHHGLMPGGVFSFTRDLKATGLWSALIHPRNNAYHLTHHLLPAIPYYRLPDAQRLFATLPEYRERACVCEAYFSGPERAVASWQQEPAR</sequence>
<dbReference type="InterPro" id="IPR012171">
    <property type="entry name" value="Fatty_acid_desaturase"/>
</dbReference>
<keyword evidence="1" id="KW-0472">Membrane</keyword>
<feature type="transmembrane region" description="Helical" evidence="1">
    <location>
        <begin position="96"/>
        <end position="113"/>
    </location>
</feature>
<comment type="caution">
    <text evidence="3">The sequence shown here is derived from an EMBL/GenBank/DDBJ whole genome shotgun (WGS) entry which is preliminary data.</text>
</comment>
<evidence type="ECO:0000313" key="4">
    <source>
        <dbReference type="Proteomes" id="UP001500279"/>
    </source>
</evidence>
<organism evidence="3 4">
    <name type="scientific">Ideonella azotifigens</name>
    <dbReference type="NCBI Taxonomy" id="513160"/>
    <lineage>
        <taxon>Bacteria</taxon>
        <taxon>Pseudomonadati</taxon>
        <taxon>Pseudomonadota</taxon>
        <taxon>Betaproteobacteria</taxon>
        <taxon>Burkholderiales</taxon>
        <taxon>Sphaerotilaceae</taxon>
        <taxon>Ideonella</taxon>
    </lineage>
</organism>
<feature type="transmembrane region" description="Helical" evidence="1">
    <location>
        <begin position="144"/>
        <end position="167"/>
    </location>
</feature>
<feature type="domain" description="Fatty acid desaturase" evidence="2">
    <location>
        <begin position="59"/>
        <end position="287"/>
    </location>
</feature>
<dbReference type="EMBL" id="BAAAEW010000001">
    <property type="protein sequence ID" value="GAA0739555.1"/>
    <property type="molecule type" value="Genomic_DNA"/>
</dbReference>
<dbReference type="PANTHER" id="PTHR19353">
    <property type="entry name" value="FATTY ACID DESATURASE 2"/>
    <property type="match status" value="1"/>
</dbReference>
<dbReference type="PANTHER" id="PTHR19353:SF19">
    <property type="entry name" value="DELTA(5) FATTY ACID DESATURASE C-RELATED"/>
    <property type="match status" value="1"/>
</dbReference>
<name>A0ABP3UT19_9BURK</name>